<sequence>MPLIFNALSLQLPAHDAWRVAYVIPALICIVIGILDLYAADDCPEGDWLVRRKHRAALRLTEQRGADVKTTDHLTPTTPAKPTLTTPTPDEEDETLVEEPFEGARASTAAVLAALSDVNVWVLMLQYALSFGLELAVDNVIAAFFRSRFGLDQTTAALLGSVFGLMNIFSRVSGGLISDALARRASRPAQGRILAQLGILTFEGLSLVTFSRVTGTLHGTMAMLVVFSFFTQAACGTTYALVPFVMPRTAGVVSGLVGAGGNAGGIWDGYGGRVSDDWVRNAGGFAVVRDYKDTGEDAMAYIIGRTWGVGLVAKRIDRTLIGSLRAPI</sequence>
<dbReference type="InterPro" id="IPR044772">
    <property type="entry name" value="NO3_transporter"/>
</dbReference>
<comment type="similarity">
    <text evidence="2">Belongs to the major facilitator superfamily. Nitrate/nitrite porter (TC 2.A.1.8) family.</text>
</comment>
<proteinExistence type="inferred from homology"/>
<feature type="region of interest" description="Disordered" evidence="6">
    <location>
        <begin position="66"/>
        <end position="91"/>
    </location>
</feature>
<feature type="transmembrane region" description="Helical" evidence="7">
    <location>
        <begin position="219"/>
        <end position="242"/>
    </location>
</feature>
<dbReference type="InterPro" id="IPR011701">
    <property type="entry name" value="MFS"/>
</dbReference>
<keyword evidence="9" id="KW-1185">Reference proteome</keyword>
<gene>
    <name evidence="8" type="ORF">BC936DRAFT_148533</name>
</gene>
<organism evidence="8 9">
    <name type="scientific">Jimgerdemannia flammicorona</name>
    <dbReference type="NCBI Taxonomy" id="994334"/>
    <lineage>
        <taxon>Eukaryota</taxon>
        <taxon>Fungi</taxon>
        <taxon>Fungi incertae sedis</taxon>
        <taxon>Mucoromycota</taxon>
        <taxon>Mucoromycotina</taxon>
        <taxon>Endogonomycetes</taxon>
        <taxon>Endogonales</taxon>
        <taxon>Endogonaceae</taxon>
        <taxon>Jimgerdemannia</taxon>
    </lineage>
</organism>
<dbReference type="SUPFAM" id="SSF103473">
    <property type="entry name" value="MFS general substrate transporter"/>
    <property type="match status" value="1"/>
</dbReference>
<dbReference type="Gene3D" id="1.20.1250.20">
    <property type="entry name" value="MFS general substrate transporter like domains"/>
    <property type="match status" value="1"/>
</dbReference>
<feature type="compositionally biased region" description="Low complexity" evidence="6">
    <location>
        <begin position="75"/>
        <end position="88"/>
    </location>
</feature>
<comment type="subcellular location">
    <subcellularLocation>
        <location evidence="1">Membrane</location>
        <topology evidence="1">Multi-pass membrane protein</topology>
    </subcellularLocation>
</comment>
<dbReference type="InterPro" id="IPR036259">
    <property type="entry name" value="MFS_trans_sf"/>
</dbReference>
<dbReference type="PANTHER" id="PTHR23515">
    <property type="entry name" value="HIGH-AFFINITY NITRATE TRANSPORTER 2.3"/>
    <property type="match status" value="1"/>
</dbReference>
<evidence type="ECO:0000256" key="2">
    <source>
        <dbReference type="ARBA" id="ARBA00008432"/>
    </source>
</evidence>
<keyword evidence="4 7" id="KW-1133">Transmembrane helix</keyword>
<reference evidence="8 9" key="1">
    <citation type="journal article" date="2018" name="New Phytol.">
        <title>Phylogenomics of Endogonaceae and evolution of mycorrhizas within Mucoromycota.</title>
        <authorList>
            <person name="Chang Y."/>
            <person name="Desiro A."/>
            <person name="Na H."/>
            <person name="Sandor L."/>
            <person name="Lipzen A."/>
            <person name="Clum A."/>
            <person name="Barry K."/>
            <person name="Grigoriev I.V."/>
            <person name="Martin F.M."/>
            <person name="Stajich J.E."/>
            <person name="Smith M.E."/>
            <person name="Bonito G."/>
            <person name="Spatafora J.W."/>
        </authorList>
    </citation>
    <scope>NUCLEOTIDE SEQUENCE [LARGE SCALE GENOMIC DNA]</scope>
    <source>
        <strain evidence="8 9">GMNB39</strain>
    </source>
</reference>
<dbReference type="AlphaFoldDB" id="A0A433D2V9"/>
<dbReference type="OrthoDB" id="434240at2759"/>
<evidence type="ECO:0000256" key="5">
    <source>
        <dbReference type="ARBA" id="ARBA00023136"/>
    </source>
</evidence>
<evidence type="ECO:0000256" key="4">
    <source>
        <dbReference type="ARBA" id="ARBA00022989"/>
    </source>
</evidence>
<dbReference type="GO" id="GO:0016020">
    <property type="term" value="C:membrane"/>
    <property type="evidence" value="ECO:0007669"/>
    <property type="project" value="UniProtKB-SubCell"/>
</dbReference>
<evidence type="ECO:0000256" key="1">
    <source>
        <dbReference type="ARBA" id="ARBA00004141"/>
    </source>
</evidence>
<dbReference type="EMBL" id="RBNI01007703">
    <property type="protein sequence ID" value="RUP45168.1"/>
    <property type="molecule type" value="Genomic_DNA"/>
</dbReference>
<dbReference type="GO" id="GO:0015112">
    <property type="term" value="F:nitrate transmembrane transporter activity"/>
    <property type="evidence" value="ECO:0007669"/>
    <property type="project" value="InterPro"/>
</dbReference>
<dbReference type="Proteomes" id="UP000268093">
    <property type="component" value="Unassembled WGS sequence"/>
</dbReference>
<name>A0A433D2V9_9FUNG</name>
<evidence type="ECO:0000313" key="8">
    <source>
        <dbReference type="EMBL" id="RUP45168.1"/>
    </source>
</evidence>
<evidence type="ECO:0000313" key="9">
    <source>
        <dbReference type="Proteomes" id="UP000268093"/>
    </source>
</evidence>
<feature type="transmembrane region" description="Helical" evidence="7">
    <location>
        <begin position="20"/>
        <end position="39"/>
    </location>
</feature>
<keyword evidence="5 7" id="KW-0472">Membrane</keyword>
<protein>
    <submittedName>
        <fullName evidence="8">Nitrate transporter</fullName>
    </submittedName>
</protein>
<evidence type="ECO:0000256" key="6">
    <source>
        <dbReference type="SAM" id="MobiDB-lite"/>
    </source>
</evidence>
<evidence type="ECO:0000256" key="3">
    <source>
        <dbReference type="ARBA" id="ARBA00022692"/>
    </source>
</evidence>
<evidence type="ECO:0000256" key="7">
    <source>
        <dbReference type="SAM" id="Phobius"/>
    </source>
</evidence>
<comment type="caution">
    <text evidence="8">The sequence shown here is derived from an EMBL/GenBank/DDBJ whole genome shotgun (WGS) entry which is preliminary data.</text>
</comment>
<feature type="transmembrane region" description="Helical" evidence="7">
    <location>
        <begin position="193"/>
        <end position="213"/>
    </location>
</feature>
<keyword evidence="3 7" id="KW-0812">Transmembrane</keyword>
<accession>A0A433D2V9</accession>
<dbReference type="Pfam" id="PF07690">
    <property type="entry name" value="MFS_1"/>
    <property type="match status" value="1"/>
</dbReference>